<proteinExistence type="predicted"/>
<comment type="caution">
    <text evidence="3">The sequence shown here is derived from an EMBL/GenBank/DDBJ whole genome shotgun (WGS) entry which is preliminary data.</text>
</comment>
<reference evidence="3" key="2">
    <citation type="submission" date="2023-01" db="EMBL/GenBank/DDBJ databases">
        <title>Draft genome sequence of Paraferrimonas sedimenticola strain NBRC 101628.</title>
        <authorList>
            <person name="Sun Q."/>
            <person name="Mori K."/>
        </authorList>
    </citation>
    <scope>NUCLEOTIDE SEQUENCE</scope>
    <source>
        <strain evidence="3">NBRC 101628</strain>
    </source>
</reference>
<keyword evidence="1" id="KW-0472">Membrane</keyword>
<dbReference type="SMART" id="SM00327">
    <property type="entry name" value="VWA"/>
    <property type="match status" value="1"/>
</dbReference>
<feature type="transmembrane region" description="Helical" evidence="1">
    <location>
        <begin position="298"/>
        <end position="319"/>
    </location>
</feature>
<accession>A0AA37RXA3</accession>
<dbReference type="InterPro" id="IPR033881">
    <property type="entry name" value="vWA_BatA_type"/>
</dbReference>
<protein>
    <submittedName>
        <fullName evidence="3">VWR domain protein in aerotolerance operon BatA</fullName>
    </submittedName>
</protein>
<keyword evidence="1" id="KW-1133">Transmembrane helix</keyword>
<keyword evidence="4" id="KW-1185">Reference proteome</keyword>
<dbReference type="InterPro" id="IPR050768">
    <property type="entry name" value="UPF0353/GerABKA_families"/>
</dbReference>
<dbReference type="EMBL" id="BSNC01000005">
    <property type="protein sequence ID" value="GLP96599.1"/>
    <property type="molecule type" value="Genomic_DNA"/>
</dbReference>
<dbReference type="CDD" id="cd01467">
    <property type="entry name" value="vWA_BatA_type"/>
    <property type="match status" value="1"/>
</dbReference>
<name>A0AA37RXA3_9GAMM</name>
<dbReference type="InterPro" id="IPR002035">
    <property type="entry name" value="VWF_A"/>
</dbReference>
<dbReference type="InterPro" id="IPR036465">
    <property type="entry name" value="vWFA_dom_sf"/>
</dbReference>
<dbReference type="RefSeq" id="WP_095503928.1">
    <property type="nucleotide sequence ID" value="NZ_BSNC01000005.1"/>
</dbReference>
<dbReference type="SUPFAM" id="SSF53300">
    <property type="entry name" value="vWA-like"/>
    <property type="match status" value="1"/>
</dbReference>
<organism evidence="3 4">
    <name type="scientific">Paraferrimonas sedimenticola</name>
    <dbReference type="NCBI Taxonomy" id="375674"/>
    <lineage>
        <taxon>Bacteria</taxon>
        <taxon>Pseudomonadati</taxon>
        <taxon>Pseudomonadota</taxon>
        <taxon>Gammaproteobacteria</taxon>
        <taxon>Alteromonadales</taxon>
        <taxon>Ferrimonadaceae</taxon>
        <taxon>Paraferrimonas</taxon>
    </lineage>
</organism>
<dbReference type="PANTHER" id="PTHR22550">
    <property type="entry name" value="SPORE GERMINATION PROTEIN"/>
    <property type="match status" value="1"/>
</dbReference>
<dbReference type="Gene3D" id="3.40.50.410">
    <property type="entry name" value="von Willebrand factor, type A domain"/>
    <property type="match status" value="1"/>
</dbReference>
<evidence type="ECO:0000256" key="1">
    <source>
        <dbReference type="SAM" id="Phobius"/>
    </source>
</evidence>
<dbReference type="Proteomes" id="UP001161422">
    <property type="component" value="Unassembled WGS sequence"/>
</dbReference>
<dbReference type="PANTHER" id="PTHR22550:SF18">
    <property type="entry name" value="VWFA DOMAIN-CONTAINING PROTEIN"/>
    <property type="match status" value="1"/>
</dbReference>
<evidence type="ECO:0000259" key="2">
    <source>
        <dbReference type="PROSITE" id="PS50234"/>
    </source>
</evidence>
<keyword evidence="1" id="KW-0812">Transmembrane</keyword>
<dbReference type="AlphaFoldDB" id="A0AA37RXA3"/>
<gene>
    <name evidence="3" type="primary">batA</name>
    <name evidence="3" type="ORF">GCM10007895_19050</name>
</gene>
<evidence type="ECO:0000313" key="4">
    <source>
        <dbReference type="Proteomes" id="UP001161422"/>
    </source>
</evidence>
<feature type="domain" description="VWFA" evidence="2">
    <location>
        <begin position="85"/>
        <end position="279"/>
    </location>
</feature>
<dbReference type="Pfam" id="PF00092">
    <property type="entry name" value="VWA"/>
    <property type="match status" value="1"/>
</dbReference>
<sequence>MLDVLWWWVLLLLPLPFIIRHKPVQASHQTALKLAGAGRGLRQGKRPLTRLARPGLWLVWMLLVLACARPQWVGEPIPIAQEGRELMLALDLSGSMEIPDMKLNGDTVDRFTMVQHLSAEFVSRRQGDRLGLILFGDRAYLQAPLTQDSRSIVQYLEEAQLGLVGNQTAIGDAIALAAKRFDQRSDSNKVLVLLTDGSNTAGSLSPQQALELAKAVGVVIYAIGVGADEMEQRSLFGSFKVPTASDLDEGALKAMANATNGEYFRARSSQDMQRIYQAIEQLQPIEAEGNQYRPRTELFYLPLLLALLVCAIQLLSPWVPNWRPARGDA</sequence>
<dbReference type="PROSITE" id="PS50234">
    <property type="entry name" value="VWFA"/>
    <property type="match status" value="1"/>
</dbReference>
<reference evidence="3" key="1">
    <citation type="journal article" date="2014" name="Int. J. Syst. Evol. Microbiol.">
        <title>Complete genome sequence of Corynebacterium casei LMG S-19264T (=DSM 44701T), isolated from a smear-ripened cheese.</title>
        <authorList>
            <consortium name="US DOE Joint Genome Institute (JGI-PGF)"/>
            <person name="Walter F."/>
            <person name="Albersmeier A."/>
            <person name="Kalinowski J."/>
            <person name="Ruckert C."/>
        </authorList>
    </citation>
    <scope>NUCLEOTIDE SEQUENCE</scope>
    <source>
        <strain evidence="3">NBRC 101628</strain>
    </source>
</reference>
<evidence type="ECO:0000313" key="3">
    <source>
        <dbReference type="EMBL" id="GLP96599.1"/>
    </source>
</evidence>